<dbReference type="SUPFAM" id="SSF54695">
    <property type="entry name" value="POZ domain"/>
    <property type="match status" value="1"/>
</dbReference>
<evidence type="ECO:0000313" key="3">
    <source>
        <dbReference type="Proteomes" id="UP001166286"/>
    </source>
</evidence>
<dbReference type="InterPro" id="IPR011333">
    <property type="entry name" value="SKP1/BTB/POZ_sf"/>
</dbReference>
<dbReference type="SMART" id="SM00225">
    <property type="entry name" value="BTB"/>
    <property type="match status" value="1"/>
</dbReference>
<dbReference type="AlphaFoldDB" id="A0AA39QWQ0"/>
<gene>
    <name evidence="2" type="ORF">JMJ35_008700</name>
</gene>
<dbReference type="Gene3D" id="3.30.710.10">
    <property type="entry name" value="Potassium Channel Kv1.1, Chain A"/>
    <property type="match status" value="1"/>
</dbReference>
<protein>
    <recommendedName>
        <fullName evidence="1">BTB domain-containing protein</fullName>
    </recommendedName>
</protein>
<name>A0AA39QWQ0_9LECA</name>
<keyword evidence="3" id="KW-1185">Reference proteome</keyword>
<evidence type="ECO:0000313" key="2">
    <source>
        <dbReference type="EMBL" id="KAK0509329.1"/>
    </source>
</evidence>
<feature type="domain" description="BTB" evidence="1">
    <location>
        <begin position="29"/>
        <end position="96"/>
    </location>
</feature>
<dbReference type="EMBL" id="JAFEKC020000019">
    <property type="protein sequence ID" value="KAK0509329.1"/>
    <property type="molecule type" value="Genomic_DNA"/>
</dbReference>
<comment type="caution">
    <text evidence="2">The sequence shown here is derived from an EMBL/GenBank/DDBJ whole genome shotgun (WGS) entry which is preliminary data.</text>
</comment>
<dbReference type="Proteomes" id="UP001166286">
    <property type="component" value="Unassembled WGS sequence"/>
</dbReference>
<accession>A0AA39QWQ0</accession>
<reference evidence="2" key="1">
    <citation type="submission" date="2023-03" db="EMBL/GenBank/DDBJ databases">
        <title>Complete genome of Cladonia borealis.</title>
        <authorList>
            <person name="Park H."/>
        </authorList>
    </citation>
    <scope>NUCLEOTIDE SEQUENCE</scope>
    <source>
        <strain evidence="2">ANT050790</strain>
    </source>
</reference>
<sequence>MAADEARMDYGVEDLKQNMISLFENRESADLTLVCGSQTFKIHSVILCPRSTFFRAAFEGGFKEGLAKCIDLPEDDPHLISKLICYCYTTDYRVDPHTALATNFHAGMYAMAEKFDLKNVKNLAKRKFVTALHCLEPGFNVATLGDKTLTRVLEVIPLIYSTTLENDRGLRDLVVGHVARHWHVFLALRQFKTFMAANTDFIIDVIEAKESVCSRCKKDAAR</sequence>
<dbReference type="PANTHER" id="PTHR47843:SF5">
    <property type="entry name" value="BTB_POZ DOMAIN PROTEIN"/>
    <property type="match status" value="1"/>
</dbReference>
<dbReference type="Pfam" id="PF00651">
    <property type="entry name" value="BTB"/>
    <property type="match status" value="1"/>
</dbReference>
<evidence type="ECO:0000259" key="1">
    <source>
        <dbReference type="PROSITE" id="PS50097"/>
    </source>
</evidence>
<dbReference type="PROSITE" id="PS50097">
    <property type="entry name" value="BTB"/>
    <property type="match status" value="1"/>
</dbReference>
<proteinExistence type="predicted"/>
<dbReference type="PANTHER" id="PTHR47843">
    <property type="entry name" value="BTB DOMAIN-CONTAINING PROTEIN-RELATED"/>
    <property type="match status" value="1"/>
</dbReference>
<dbReference type="InterPro" id="IPR000210">
    <property type="entry name" value="BTB/POZ_dom"/>
</dbReference>
<organism evidence="2 3">
    <name type="scientific">Cladonia borealis</name>
    <dbReference type="NCBI Taxonomy" id="184061"/>
    <lineage>
        <taxon>Eukaryota</taxon>
        <taxon>Fungi</taxon>
        <taxon>Dikarya</taxon>
        <taxon>Ascomycota</taxon>
        <taxon>Pezizomycotina</taxon>
        <taxon>Lecanoromycetes</taxon>
        <taxon>OSLEUM clade</taxon>
        <taxon>Lecanoromycetidae</taxon>
        <taxon>Lecanorales</taxon>
        <taxon>Lecanorineae</taxon>
        <taxon>Cladoniaceae</taxon>
        <taxon>Cladonia</taxon>
    </lineage>
</organism>
<dbReference type="CDD" id="cd18186">
    <property type="entry name" value="BTB_POZ_ZBTB_KLHL-like"/>
    <property type="match status" value="1"/>
</dbReference>